<evidence type="ECO:0000256" key="1">
    <source>
        <dbReference type="ARBA" id="ARBA00004447"/>
    </source>
</evidence>
<dbReference type="InterPro" id="IPR038577">
    <property type="entry name" value="GT10-like_C_sf"/>
</dbReference>
<dbReference type="PANTHER" id="PTHR48438:SF1">
    <property type="entry name" value="ALPHA-(1,3)-FUCOSYLTRANSFERASE C-RELATED"/>
    <property type="match status" value="1"/>
</dbReference>
<dbReference type="SUPFAM" id="SSF53756">
    <property type="entry name" value="UDP-Glycosyltransferase/glycogen phosphorylase"/>
    <property type="match status" value="1"/>
</dbReference>
<gene>
    <name evidence="15" type="ORF">JTE90_023329</name>
</gene>
<feature type="domain" description="Fucosyltransferase C-terminal" evidence="13">
    <location>
        <begin position="284"/>
        <end position="455"/>
    </location>
</feature>
<accession>A0AAV6VGR8</accession>
<dbReference type="Gene3D" id="3.40.50.11660">
    <property type="entry name" value="Glycosyl transferase family 10, C-terminal domain"/>
    <property type="match status" value="1"/>
</dbReference>
<keyword evidence="4 12" id="KW-0328">Glycosyltransferase</keyword>
<comment type="similarity">
    <text evidence="3 12">Belongs to the glycosyltransferase 10 family.</text>
</comment>
<evidence type="ECO:0000313" key="15">
    <source>
        <dbReference type="EMBL" id="KAG8195152.1"/>
    </source>
</evidence>
<comment type="caution">
    <text evidence="15">The sequence shown here is derived from an EMBL/GenBank/DDBJ whole genome shotgun (WGS) entry which is preliminary data.</text>
</comment>
<dbReference type="GO" id="GO:0032580">
    <property type="term" value="C:Golgi cisterna membrane"/>
    <property type="evidence" value="ECO:0007669"/>
    <property type="project" value="UniProtKB-SubCell"/>
</dbReference>
<evidence type="ECO:0000256" key="12">
    <source>
        <dbReference type="RuleBase" id="RU003832"/>
    </source>
</evidence>
<evidence type="ECO:0000256" key="9">
    <source>
        <dbReference type="ARBA" id="ARBA00023034"/>
    </source>
</evidence>
<evidence type="ECO:0000313" key="16">
    <source>
        <dbReference type="Proteomes" id="UP000827092"/>
    </source>
</evidence>
<dbReference type="InterPro" id="IPR031481">
    <property type="entry name" value="Glyco_tran_10_N"/>
</dbReference>
<dbReference type="InterPro" id="IPR055270">
    <property type="entry name" value="Glyco_tran_10_C"/>
</dbReference>
<feature type="domain" description="Fucosyltransferase N-terminal" evidence="14">
    <location>
        <begin position="147"/>
        <end position="265"/>
    </location>
</feature>
<comment type="subcellular location">
    <subcellularLocation>
        <location evidence="1 12">Golgi apparatus</location>
        <location evidence="1 12">Golgi stack membrane</location>
        <topology evidence="1 12">Single-pass type II membrane protein</topology>
    </subcellularLocation>
</comment>
<keyword evidence="8" id="KW-1133">Transmembrane helix</keyword>
<keyword evidence="11" id="KW-0325">Glycoprotein</keyword>
<sequence>MQSKKVKRIFLLILLLGLLYNLFVTSTHQWRAHLRKNTIQNTPTTEVVNTSTVSATHGALPPHFKGKKLAFDPVYEPRQIGFLPKLKRRHQQQISTVEAVNTSEVFATHAILPPHFKGKKLTFDRVYEPRQVGFLPELKPVPTNYPTKTILLWTKWNSLRKTINYYFLQPGNRSFVKHNCPNPHCRTTFNRKYIHRVDAVLFHLIDTKTEDIPSFRSPRQVWILYNMEPPWQVQKHKSSELNSLNNLFNWTMGYGGNSDIVARYGFVGKSNAVVSSGELDNVFTEKTKDVVWFVSDCSTDSRREDYVEELRKFIDIDIFGKCGHCKCYPSQSSSCYEGVLQSYKFYLSFENAICKDYVTEKFFNVFNYNIVPVVFGGANYSNLAPKGSFVDATKYPQPKLLAEVLIEIANNETIYTEYLTKKFSFRAYLDPWMCKLCNKLHSYKENSTLKDVSKWLDQDSQCNKWNISSQTFIYKTI</sequence>
<keyword evidence="10" id="KW-0472">Membrane</keyword>
<dbReference type="EMBL" id="JAFNEN010000092">
    <property type="protein sequence ID" value="KAG8195152.1"/>
    <property type="molecule type" value="Genomic_DNA"/>
</dbReference>
<keyword evidence="7" id="KW-0735">Signal-anchor</keyword>
<keyword evidence="9 12" id="KW-0333">Golgi apparatus</keyword>
<comment type="pathway">
    <text evidence="2">Protein modification; protein glycosylation.</text>
</comment>
<evidence type="ECO:0000256" key="8">
    <source>
        <dbReference type="ARBA" id="ARBA00022989"/>
    </source>
</evidence>
<evidence type="ECO:0000256" key="2">
    <source>
        <dbReference type="ARBA" id="ARBA00004922"/>
    </source>
</evidence>
<evidence type="ECO:0000256" key="4">
    <source>
        <dbReference type="ARBA" id="ARBA00022676"/>
    </source>
</evidence>
<evidence type="ECO:0000256" key="5">
    <source>
        <dbReference type="ARBA" id="ARBA00022679"/>
    </source>
</evidence>
<keyword evidence="5 12" id="KW-0808">Transferase</keyword>
<keyword evidence="6 12" id="KW-0812">Transmembrane</keyword>
<evidence type="ECO:0000259" key="14">
    <source>
        <dbReference type="Pfam" id="PF17039"/>
    </source>
</evidence>
<dbReference type="AlphaFoldDB" id="A0AAV6VGR8"/>
<evidence type="ECO:0000256" key="10">
    <source>
        <dbReference type="ARBA" id="ARBA00023136"/>
    </source>
</evidence>
<name>A0AAV6VGR8_9ARAC</name>
<dbReference type="EC" id="2.4.1.-" evidence="12"/>
<evidence type="ECO:0000256" key="6">
    <source>
        <dbReference type="ARBA" id="ARBA00022692"/>
    </source>
</evidence>
<evidence type="ECO:0000259" key="13">
    <source>
        <dbReference type="Pfam" id="PF00852"/>
    </source>
</evidence>
<dbReference type="GO" id="GO:0008417">
    <property type="term" value="F:fucosyltransferase activity"/>
    <property type="evidence" value="ECO:0007669"/>
    <property type="project" value="InterPro"/>
</dbReference>
<evidence type="ECO:0000256" key="3">
    <source>
        <dbReference type="ARBA" id="ARBA00008919"/>
    </source>
</evidence>
<reference evidence="15 16" key="1">
    <citation type="journal article" date="2022" name="Nat. Ecol. Evol.">
        <title>A masculinizing supergene underlies an exaggerated male reproductive morph in a spider.</title>
        <authorList>
            <person name="Hendrickx F."/>
            <person name="De Corte Z."/>
            <person name="Sonet G."/>
            <person name="Van Belleghem S.M."/>
            <person name="Kostlbacher S."/>
            <person name="Vangestel C."/>
        </authorList>
    </citation>
    <scope>NUCLEOTIDE SEQUENCE [LARGE SCALE GENOMIC DNA]</scope>
    <source>
        <strain evidence="15">W744_W776</strain>
    </source>
</reference>
<protein>
    <recommendedName>
        <fullName evidence="12">Fucosyltransferase</fullName>
        <ecNumber evidence="12">2.4.1.-</ecNumber>
    </recommendedName>
</protein>
<dbReference type="InterPro" id="IPR001503">
    <property type="entry name" value="Glyco_trans_10"/>
</dbReference>
<evidence type="ECO:0000256" key="7">
    <source>
        <dbReference type="ARBA" id="ARBA00022968"/>
    </source>
</evidence>
<dbReference type="FunFam" id="3.40.50.11660:FF:000004">
    <property type="entry name" value="Glycoprotein 3-alpha-L-fucosyltransferase A"/>
    <property type="match status" value="1"/>
</dbReference>
<dbReference type="Pfam" id="PF00852">
    <property type="entry name" value="Glyco_transf_10"/>
    <property type="match status" value="1"/>
</dbReference>
<organism evidence="15 16">
    <name type="scientific">Oedothorax gibbosus</name>
    <dbReference type="NCBI Taxonomy" id="931172"/>
    <lineage>
        <taxon>Eukaryota</taxon>
        <taxon>Metazoa</taxon>
        <taxon>Ecdysozoa</taxon>
        <taxon>Arthropoda</taxon>
        <taxon>Chelicerata</taxon>
        <taxon>Arachnida</taxon>
        <taxon>Araneae</taxon>
        <taxon>Araneomorphae</taxon>
        <taxon>Entelegynae</taxon>
        <taxon>Araneoidea</taxon>
        <taxon>Linyphiidae</taxon>
        <taxon>Erigoninae</taxon>
        <taxon>Oedothorax</taxon>
    </lineage>
</organism>
<keyword evidence="16" id="KW-1185">Reference proteome</keyword>
<dbReference type="Pfam" id="PF17039">
    <property type="entry name" value="Glyco_tran_10_N"/>
    <property type="match status" value="1"/>
</dbReference>
<evidence type="ECO:0000256" key="11">
    <source>
        <dbReference type="ARBA" id="ARBA00023180"/>
    </source>
</evidence>
<dbReference type="Proteomes" id="UP000827092">
    <property type="component" value="Unassembled WGS sequence"/>
</dbReference>
<proteinExistence type="inferred from homology"/>
<dbReference type="PANTHER" id="PTHR48438">
    <property type="entry name" value="ALPHA-(1,3)-FUCOSYLTRANSFERASE C-RELATED"/>
    <property type="match status" value="1"/>
</dbReference>